<feature type="transmembrane region" description="Helical" evidence="1">
    <location>
        <begin position="182"/>
        <end position="203"/>
    </location>
</feature>
<feature type="transmembrane region" description="Helical" evidence="1">
    <location>
        <begin position="328"/>
        <end position="346"/>
    </location>
</feature>
<reference evidence="2 3" key="1">
    <citation type="submission" date="2015-12" db="EMBL/GenBank/DDBJ databases">
        <title>The genome of Folsomia candida.</title>
        <authorList>
            <person name="Faddeeva A."/>
            <person name="Derks M.F."/>
            <person name="Anvar Y."/>
            <person name="Smit S."/>
            <person name="Van Straalen N."/>
            <person name="Roelofs D."/>
        </authorList>
    </citation>
    <scope>NUCLEOTIDE SEQUENCE [LARGE SCALE GENOMIC DNA]</scope>
    <source>
        <strain evidence="2 3">VU population</strain>
        <tissue evidence="2">Whole body</tissue>
    </source>
</reference>
<keyword evidence="1" id="KW-0812">Transmembrane</keyword>
<name>A0A226DQV7_FOLCA</name>
<protein>
    <submittedName>
        <fullName evidence="2">Uncharacterized protein</fullName>
    </submittedName>
</protein>
<dbReference type="EMBL" id="LNIX01000012">
    <property type="protein sequence ID" value="OXA47902.1"/>
    <property type="molecule type" value="Genomic_DNA"/>
</dbReference>
<dbReference type="Proteomes" id="UP000198287">
    <property type="component" value="Unassembled WGS sequence"/>
</dbReference>
<keyword evidence="3" id="KW-1185">Reference proteome</keyword>
<keyword evidence="1" id="KW-0472">Membrane</keyword>
<feature type="transmembrane region" description="Helical" evidence="1">
    <location>
        <begin position="299"/>
        <end position="322"/>
    </location>
</feature>
<evidence type="ECO:0000313" key="3">
    <source>
        <dbReference type="Proteomes" id="UP000198287"/>
    </source>
</evidence>
<evidence type="ECO:0000256" key="1">
    <source>
        <dbReference type="SAM" id="Phobius"/>
    </source>
</evidence>
<organism evidence="2 3">
    <name type="scientific">Folsomia candida</name>
    <name type="common">Springtail</name>
    <dbReference type="NCBI Taxonomy" id="158441"/>
    <lineage>
        <taxon>Eukaryota</taxon>
        <taxon>Metazoa</taxon>
        <taxon>Ecdysozoa</taxon>
        <taxon>Arthropoda</taxon>
        <taxon>Hexapoda</taxon>
        <taxon>Collembola</taxon>
        <taxon>Entomobryomorpha</taxon>
        <taxon>Isotomoidea</taxon>
        <taxon>Isotomidae</taxon>
        <taxon>Proisotominae</taxon>
        <taxon>Folsomia</taxon>
    </lineage>
</organism>
<feature type="transmembrane region" description="Helical" evidence="1">
    <location>
        <begin position="81"/>
        <end position="102"/>
    </location>
</feature>
<comment type="caution">
    <text evidence="2">The sequence shown here is derived from an EMBL/GenBank/DDBJ whole genome shotgun (WGS) entry which is preliminary data.</text>
</comment>
<evidence type="ECO:0000313" key="2">
    <source>
        <dbReference type="EMBL" id="OXA47902.1"/>
    </source>
</evidence>
<dbReference type="AlphaFoldDB" id="A0A226DQV7"/>
<sequence length="430" mass="48911">MKGYPVQKTVQKADKPGHKITLQNSCPYHDFSSEAQVLKIYQHIFSNRYHFRYKLPIEWSKSQCRVVKVVRTRKLFRVLDYVPLLLGGLATFGGWLGAAAIYDAFPGKRLDTLTRLRLQGCVAIAIMGKYVIAEHFLICVKYEDEVYNGINMLLQLYKEQKARDYGDKDEENLKIPRDPVCIVMKFFMLISHYFLPIGLLVYLVMEMDPPIHILYLVHRKVPFLHKVTSLFINQFIFRIISFFNRYIICLLISLEIARGICFSCYVIIFGGRMFNAVQGIISRTIRLILAVVRPAQSQGCAVGTFILTVFSILLKYIFIVTLRTGGPFYALRFLTWVTISVDATLFQALRVGGKFGTGAALLLAKFKKTASHIVRDRSSLKLFRKEFATVQVTGMPLAVGQFTLCYTSPAVTMAIAGFILDQTVNLIMSV</sequence>
<feature type="transmembrane region" description="Helical" evidence="1">
    <location>
        <begin position="114"/>
        <end position="132"/>
    </location>
</feature>
<gene>
    <name evidence="2" type="ORF">Fcan01_17486</name>
</gene>
<accession>A0A226DQV7</accession>
<keyword evidence="1" id="KW-1133">Transmembrane helix</keyword>
<proteinExistence type="predicted"/>